<name>A0A8J4X909_CLAMG</name>
<feature type="compositionally biased region" description="Polar residues" evidence="1">
    <location>
        <begin position="1"/>
        <end position="11"/>
    </location>
</feature>
<evidence type="ECO:0000313" key="2">
    <source>
        <dbReference type="EMBL" id="KAF5888945.1"/>
    </source>
</evidence>
<feature type="non-terminal residue" evidence="2">
    <location>
        <position position="1"/>
    </location>
</feature>
<reference evidence="2" key="1">
    <citation type="submission" date="2020-07" db="EMBL/GenBank/DDBJ databases">
        <title>Clarias magur genome sequencing, assembly and annotation.</title>
        <authorList>
            <person name="Kushwaha B."/>
            <person name="Kumar R."/>
            <person name="Das P."/>
            <person name="Joshi C.G."/>
            <person name="Kumar D."/>
            <person name="Nagpure N.S."/>
            <person name="Pandey M."/>
            <person name="Agarwal S."/>
            <person name="Srivastava S."/>
            <person name="Singh M."/>
            <person name="Sahoo L."/>
            <person name="Jayasankar P."/>
            <person name="Meher P.K."/>
            <person name="Koringa P.G."/>
            <person name="Iquebal M.A."/>
            <person name="Das S.P."/>
            <person name="Bit A."/>
            <person name="Patnaik S."/>
            <person name="Patel N."/>
            <person name="Shah T.M."/>
            <person name="Hinsu A."/>
            <person name="Jena J.K."/>
        </authorList>
    </citation>
    <scope>NUCLEOTIDE SEQUENCE</scope>
    <source>
        <strain evidence="2">CIFAMagur01</strain>
        <tissue evidence="2">Testis</tissue>
    </source>
</reference>
<organism evidence="2 3">
    <name type="scientific">Clarias magur</name>
    <name type="common">Asian catfish</name>
    <name type="synonym">Macropteronotus magur</name>
    <dbReference type="NCBI Taxonomy" id="1594786"/>
    <lineage>
        <taxon>Eukaryota</taxon>
        <taxon>Metazoa</taxon>
        <taxon>Chordata</taxon>
        <taxon>Craniata</taxon>
        <taxon>Vertebrata</taxon>
        <taxon>Euteleostomi</taxon>
        <taxon>Actinopterygii</taxon>
        <taxon>Neopterygii</taxon>
        <taxon>Teleostei</taxon>
        <taxon>Ostariophysi</taxon>
        <taxon>Siluriformes</taxon>
        <taxon>Clariidae</taxon>
        <taxon>Clarias</taxon>
    </lineage>
</organism>
<keyword evidence="3" id="KW-1185">Reference proteome</keyword>
<evidence type="ECO:0000256" key="1">
    <source>
        <dbReference type="SAM" id="MobiDB-lite"/>
    </source>
</evidence>
<protein>
    <submittedName>
        <fullName evidence="2">TBC1 domain family member 5 isoform X1</fullName>
    </submittedName>
</protein>
<sequence length="84" mass="9969">MQHANFETQHPLQAEEQETGYDPLQNYNQNRARDTADSAPESTFQSYRREWDNLFQNSNYLARVRQAGINGQLRSSRFRSICWK</sequence>
<evidence type="ECO:0000313" key="3">
    <source>
        <dbReference type="Proteomes" id="UP000727407"/>
    </source>
</evidence>
<dbReference type="OrthoDB" id="27140at2759"/>
<comment type="caution">
    <text evidence="2">The sequence shown here is derived from an EMBL/GenBank/DDBJ whole genome shotgun (WGS) entry which is preliminary data.</text>
</comment>
<dbReference type="EMBL" id="QNUK01000889">
    <property type="protein sequence ID" value="KAF5888945.1"/>
    <property type="molecule type" value="Genomic_DNA"/>
</dbReference>
<feature type="region of interest" description="Disordered" evidence="1">
    <location>
        <begin position="1"/>
        <end position="44"/>
    </location>
</feature>
<proteinExistence type="predicted"/>
<accession>A0A8J4X909</accession>
<dbReference type="AlphaFoldDB" id="A0A8J4X909"/>
<gene>
    <name evidence="2" type="primary">tbc1d5</name>
    <name evidence="2" type="ORF">DAT39_021354</name>
</gene>
<dbReference type="Proteomes" id="UP000727407">
    <property type="component" value="Unassembled WGS sequence"/>
</dbReference>